<protein>
    <recommendedName>
        <fullName evidence="5">Outer membrane receptor proteins, mostly Fe transport</fullName>
    </recommendedName>
</protein>
<dbReference type="InterPro" id="IPR008969">
    <property type="entry name" value="CarboxyPept-like_regulatory"/>
</dbReference>
<dbReference type="RefSeq" id="WP_066699494.1">
    <property type="nucleotide sequence ID" value="NZ_FRBM01000012.1"/>
</dbReference>
<sequence>MKALNRFFFLFLILFSEVFFPQTITGKITEAGTENFVSASVIFKSSDNQNSEFLISKNGHYSLQLKKNYNQIIIEINALNYTSQSYTIENPEKNKTYNIDFQLKKEQIKEIKEIAIQSKRKSFEVKKDTVNYNISSYSDGTEKKIEQILKKLPGIELNDNTGEIKYKGKAIETIKIDGDNLFGSNYAVATKNINANIVDQIQAIENYSENTLLKGIEAGDKVALNIKLKKGKMDFSGDISYESGFASDKTQKYNIGLNIIQISNKYKAFGTFGYNNIGINNTSFDYFSFSQNQDQMKDNAYIAKKNIPETIFTNFFNDGRANVNNTIFNSYNNIFKISKRVQLKLNLYQISDKLSLIQNQYTNNFINNSSFTTTDFYNIEKKPELYRIDTELKINTSKLSLLQYNIKYYKENIFTNSEVILNEDKRYITSLSSRSSFFKQNLNYTYKLSDHKAIQAELYHSENSIPQEFISEPGINLSEASYFNTQFSKFSKTIIGGKFILLGSSKKSDKKYHFAIGGEFTGTPLTSSVLMNNGQRNFVNNVDYHKTTLYTTSSYQWDFKGLKISPSYTISLVKQDLKSPEQTLNKNNLFIEPELMISYKLNDISNLTSTTSYKQKAFSEENFFTNPIFINNRTSIKNTPSLDVQKTFSAQIFYNILNLYKQYQFTIGALYSSNNGNYFSKIFVTDINTAYNYFYLPQKNENISFSMMIDKYIPFLKSKIKIKSYYSIFKYKNMINTSDLTDNINTNSNIEIAFKTAFPTKVNFENNVSYNYISTQKKNEIKNTNINFRNNFKILFKPSSDLLFLSSLDYINPNLKNGNKDNLFVDLMINKSLGNNLNIEFNLKNLLNNKTITRVLTTDYNIEYLNTNLIPRYFSAGISYKF</sequence>
<evidence type="ECO:0000313" key="2">
    <source>
        <dbReference type="EMBL" id="SHM29134.1"/>
    </source>
</evidence>
<reference evidence="1 3" key="1">
    <citation type="submission" date="2016-07" db="EMBL/GenBank/DDBJ databases">
        <authorList>
            <person name="Jeong J.-J."/>
            <person name="Kim D.W."/>
            <person name="Sang M.K."/>
            <person name="Choi I.-G."/>
            <person name="Kim K.D."/>
        </authorList>
    </citation>
    <scope>NUCLEOTIDE SEQUENCE [LARGE SCALE GENOMIC DNA]</scope>
    <source>
        <strain evidence="1 3">C-26</strain>
    </source>
</reference>
<organism evidence="2 4">
    <name type="scientific">Chryseobacterium contaminans</name>
    <dbReference type="NCBI Taxonomy" id="1423959"/>
    <lineage>
        <taxon>Bacteria</taxon>
        <taxon>Pseudomonadati</taxon>
        <taxon>Bacteroidota</taxon>
        <taxon>Flavobacteriia</taxon>
        <taxon>Flavobacteriales</taxon>
        <taxon>Weeksellaceae</taxon>
        <taxon>Chryseobacterium group</taxon>
        <taxon>Chryseobacterium</taxon>
    </lineage>
</organism>
<keyword evidence="3" id="KW-1185">Reference proteome</keyword>
<dbReference type="EMBL" id="FRBM01000012">
    <property type="protein sequence ID" value="SHM29134.1"/>
    <property type="molecule type" value="Genomic_DNA"/>
</dbReference>
<dbReference type="STRING" id="1423959.SAMN05444407_11262"/>
<evidence type="ECO:0000313" key="4">
    <source>
        <dbReference type="Proteomes" id="UP000184069"/>
    </source>
</evidence>
<dbReference type="OrthoDB" id="603275at2"/>
<dbReference type="SUPFAM" id="SSF56935">
    <property type="entry name" value="Porins"/>
    <property type="match status" value="1"/>
</dbReference>
<reference evidence="2 4" key="2">
    <citation type="submission" date="2016-11" db="EMBL/GenBank/DDBJ databases">
        <authorList>
            <person name="Jaros S."/>
            <person name="Januszkiewicz K."/>
            <person name="Wedrychowicz H."/>
        </authorList>
    </citation>
    <scope>NUCLEOTIDE SEQUENCE [LARGE SCALE GENOMIC DNA]</scope>
    <source>
        <strain evidence="2 4">DSM 27621</strain>
    </source>
</reference>
<name>A0A1M7HKY9_9FLAO</name>
<dbReference type="Gene3D" id="2.60.40.1120">
    <property type="entry name" value="Carboxypeptidase-like, regulatory domain"/>
    <property type="match status" value="1"/>
</dbReference>
<evidence type="ECO:0008006" key="5">
    <source>
        <dbReference type="Google" id="ProtNLM"/>
    </source>
</evidence>
<dbReference type="Proteomes" id="UP000093508">
    <property type="component" value="Unassembled WGS sequence"/>
</dbReference>
<accession>A0A1M7HKY9</accession>
<dbReference type="SUPFAM" id="SSF49464">
    <property type="entry name" value="Carboxypeptidase regulatory domain-like"/>
    <property type="match status" value="1"/>
</dbReference>
<dbReference type="EMBL" id="MAYF01000336">
    <property type="protein sequence ID" value="OCA72648.1"/>
    <property type="molecule type" value="Genomic_DNA"/>
</dbReference>
<evidence type="ECO:0000313" key="1">
    <source>
        <dbReference type="EMBL" id="OCA72648.1"/>
    </source>
</evidence>
<proteinExistence type="predicted"/>
<gene>
    <name evidence="1" type="ORF">BBH99_13085</name>
    <name evidence="2" type="ORF">SAMN05444407_11262</name>
</gene>
<dbReference type="AlphaFoldDB" id="A0A1M7HKY9"/>
<evidence type="ECO:0000313" key="3">
    <source>
        <dbReference type="Proteomes" id="UP000093508"/>
    </source>
</evidence>
<dbReference type="Proteomes" id="UP000184069">
    <property type="component" value="Unassembled WGS sequence"/>
</dbReference>